<feature type="region of interest" description="Disordered" evidence="1">
    <location>
        <begin position="104"/>
        <end position="132"/>
    </location>
</feature>
<dbReference type="EMBL" id="BAAAPY010000007">
    <property type="protein sequence ID" value="GAA2080223.1"/>
    <property type="molecule type" value="Genomic_DNA"/>
</dbReference>
<dbReference type="RefSeq" id="WP_344327831.1">
    <property type="nucleotide sequence ID" value="NZ_BAAAPY010000007.1"/>
</dbReference>
<evidence type="ECO:0000256" key="2">
    <source>
        <dbReference type="SAM" id="Phobius"/>
    </source>
</evidence>
<gene>
    <name evidence="3" type="ORF">GCM10009821_20700</name>
</gene>
<keyword evidence="2" id="KW-1133">Transmembrane helix</keyword>
<dbReference type="Proteomes" id="UP001501480">
    <property type="component" value="Unassembled WGS sequence"/>
</dbReference>
<dbReference type="InterPro" id="IPR009937">
    <property type="entry name" value="Phage_holin_3_6"/>
</dbReference>
<proteinExistence type="predicted"/>
<reference evidence="3 4" key="1">
    <citation type="journal article" date="2019" name="Int. J. Syst. Evol. Microbiol.">
        <title>The Global Catalogue of Microorganisms (GCM) 10K type strain sequencing project: providing services to taxonomists for standard genome sequencing and annotation.</title>
        <authorList>
            <consortium name="The Broad Institute Genomics Platform"/>
            <consortium name="The Broad Institute Genome Sequencing Center for Infectious Disease"/>
            <person name="Wu L."/>
            <person name="Ma J."/>
        </authorList>
    </citation>
    <scope>NUCLEOTIDE SEQUENCE [LARGE SCALE GENOMIC DNA]</scope>
    <source>
        <strain evidence="3 4">JCM 15749</strain>
    </source>
</reference>
<evidence type="ECO:0000313" key="4">
    <source>
        <dbReference type="Proteomes" id="UP001501480"/>
    </source>
</evidence>
<evidence type="ECO:0000313" key="3">
    <source>
        <dbReference type="EMBL" id="GAA2080223.1"/>
    </source>
</evidence>
<keyword evidence="2" id="KW-0472">Membrane</keyword>
<keyword evidence="4" id="KW-1185">Reference proteome</keyword>
<accession>A0ABN2W1K3</accession>
<protein>
    <submittedName>
        <fullName evidence="3">Phage holin family protein</fullName>
    </submittedName>
</protein>
<sequence length="132" mass="13192">MTGPEQDRSTGEIVANVGEDIATIVRTEIALAKDDLARSGKRVGIGVGAFGAAGVVALYGLGALVAAAVLGLSGVLEPWLAALVVAAVLFVVAGVAALVGKRSVSTAGDPPKERVESVQEDVAAVKGQERTS</sequence>
<dbReference type="Pfam" id="PF07332">
    <property type="entry name" value="Phage_holin_3_6"/>
    <property type="match status" value="1"/>
</dbReference>
<organism evidence="3 4">
    <name type="scientific">Aeromicrobium halocynthiae</name>
    <dbReference type="NCBI Taxonomy" id="560557"/>
    <lineage>
        <taxon>Bacteria</taxon>
        <taxon>Bacillati</taxon>
        <taxon>Actinomycetota</taxon>
        <taxon>Actinomycetes</taxon>
        <taxon>Propionibacteriales</taxon>
        <taxon>Nocardioidaceae</taxon>
        <taxon>Aeromicrobium</taxon>
    </lineage>
</organism>
<evidence type="ECO:0000256" key="1">
    <source>
        <dbReference type="SAM" id="MobiDB-lite"/>
    </source>
</evidence>
<comment type="caution">
    <text evidence="3">The sequence shown here is derived from an EMBL/GenBank/DDBJ whole genome shotgun (WGS) entry which is preliminary data.</text>
</comment>
<name>A0ABN2W1K3_9ACTN</name>
<keyword evidence="2" id="KW-0812">Transmembrane</keyword>
<feature type="transmembrane region" description="Helical" evidence="2">
    <location>
        <begin position="43"/>
        <end position="73"/>
    </location>
</feature>
<feature type="transmembrane region" description="Helical" evidence="2">
    <location>
        <begin position="79"/>
        <end position="99"/>
    </location>
</feature>